<dbReference type="HOGENOM" id="CLU_2785463_0_0_0"/>
<proteinExistence type="predicted"/>
<evidence type="ECO:0000313" key="1">
    <source>
        <dbReference type="EMBL" id="GAK58545.1"/>
    </source>
</evidence>
<dbReference type="AlphaFoldDB" id="A0A081C1U0"/>
<reference evidence="1" key="1">
    <citation type="journal article" date="2015" name="PeerJ">
        <title>First genomic representation of candidate bacterial phylum KSB3 points to enhanced environmental sensing as a trigger of wastewater bulking.</title>
        <authorList>
            <person name="Sekiguchi Y."/>
            <person name="Ohashi A."/>
            <person name="Parks D.H."/>
            <person name="Yamauchi T."/>
            <person name="Tyson G.W."/>
            <person name="Hugenholtz P."/>
        </authorList>
    </citation>
    <scope>NUCLEOTIDE SEQUENCE [LARGE SCALE GENOMIC DNA]</scope>
</reference>
<name>A0A081C1U0_VECG1</name>
<keyword evidence="2" id="KW-1185">Reference proteome</keyword>
<sequence length="68" mass="7779">MNFTYFTQLNFYHVLQRFFADLNIPVNYLTDTEAPAAAPDILTSTYNSNNPAFQKIQGVYLRGGAKER</sequence>
<gene>
    <name evidence="1" type="ORF">U27_05519</name>
</gene>
<dbReference type="STRING" id="1499967.U27_05519"/>
<dbReference type="EMBL" id="DF820467">
    <property type="protein sequence ID" value="GAK58545.1"/>
    <property type="molecule type" value="Genomic_DNA"/>
</dbReference>
<dbReference type="Proteomes" id="UP000030661">
    <property type="component" value="Unassembled WGS sequence"/>
</dbReference>
<organism evidence="1">
    <name type="scientific">Vecturithrix granuli</name>
    <dbReference type="NCBI Taxonomy" id="1499967"/>
    <lineage>
        <taxon>Bacteria</taxon>
        <taxon>Candidatus Moduliflexota</taxon>
        <taxon>Candidatus Vecturitrichia</taxon>
        <taxon>Candidatus Vecturitrichales</taxon>
        <taxon>Candidatus Vecturitrichaceae</taxon>
        <taxon>Candidatus Vecturithrix</taxon>
    </lineage>
</organism>
<accession>A0A081C1U0</accession>
<protein>
    <submittedName>
        <fullName evidence="1">Uncharacterized protein</fullName>
    </submittedName>
</protein>
<evidence type="ECO:0000313" key="2">
    <source>
        <dbReference type="Proteomes" id="UP000030661"/>
    </source>
</evidence>